<evidence type="ECO:0000256" key="2">
    <source>
        <dbReference type="SAM" id="Phobius"/>
    </source>
</evidence>
<sequence length="252" mass="27284">MMRLPVKFLPRQSQHIGNAVGAVIIMLMGLAFMASYLPDRAAAENLTFGAWIGASGPRLPFLLVACAVILFGLAALTVALVNLTSGSPFNHLIVDRFGIQTRTFFGETRYSWKELGPIRPLRLGVLRAYSLDRRFWIVSDTFSGEGRNDARRPLSSFNLRIPVASYLGGSWIGGNIGPAMDATAAWLESLRKLAHEESLNPDDVPDAPDALGLGQPLEKSAAAPSPSKPSAPDLPAMADRKFGRRDGPTVER</sequence>
<keyword evidence="2" id="KW-1133">Transmembrane helix</keyword>
<feature type="transmembrane region" description="Helical" evidence="2">
    <location>
        <begin position="20"/>
        <end position="38"/>
    </location>
</feature>
<gene>
    <name evidence="3" type="ORF">Q8A70_05585</name>
</gene>
<dbReference type="RefSeq" id="WP_379954528.1">
    <property type="nucleotide sequence ID" value="NZ_JAUYVI010000002.1"/>
</dbReference>
<feature type="transmembrane region" description="Helical" evidence="2">
    <location>
        <begin position="58"/>
        <end position="83"/>
    </location>
</feature>
<keyword evidence="2" id="KW-0472">Membrane</keyword>
<proteinExistence type="predicted"/>
<keyword evidence="2" id="KW-0812">Transmembrane</keyword>
<dbReference type="EMBL" id="JAUYVI010000002">
    <property type="protein sequence ID" value="MDQ7247124.1"/>
    <property type="molecule type" value="Genomic_DNA"/>
</dbReference>
<feature type="compositionally biased region" description="Low complexity" evidence="1">
    <location>
        <begin position="219"/>
        <end position="231"/>
    </location>
</feature>
<organism evidence="3 4">
    <name type="scientific">Dongia sedimenti</name>
    <dbReference type="NCBI Taxonomy" id="3064282"/>
    <lineage>
        <taxon>Bacteria</taxon>
        <taxon>Pseudomonadati</taxon>
        <taxon>Pseudomonadota</taxon>
        <taxon>Alphaproteobacteria</taxon>
        <taxon>Rhodospirillales</taxon>
        <taxon>Dongiaceae</taxon>
        <taxon>Dongia</taxon>
    </lineage>
</organism>
<accession>A0ABU0YHD7</accession>
<name>A0ABU0YHD7_9PROT</name>
<evidence type="ECO:0000313" key="3">
    <source>
        <dbReference type="EMBL" id="MDQ7247124.1"/>
    </source>
</evidence>
<feature type="region of interest" description="Disordered" evidence="1">
    <location>
        <begin position="198"/>
        <end position="252"/>
    </location>
</feature>
<dbReference type="Proteomes" id="UP001230156">
    <property type="component" value="Unassembled WGS sequence"/>
</dbReference>
<protein>
    <recommendedName>
        <fullName evidence="5">PH domain-containing protein</fullName>
    </recommendedName>
</protein>
<feature type="compositionally biased region" description="Basic and acidic residues" evidence="1">
    <location>
        <begin position="238"/>
        <end position="252"/>
    </location>
</feature>
<evidence type="ECO:0000256" key="1">
    <source>
        <dbReference type="SAM" id="MobiDB-lite"/>
    </source>
</evidence>
<reference evidence="4" key="1">
    <citation type="submission" date="2023-08" db="EMBL/GenBank/DDBJ databases">
        <title>Rhodospirillaceae gen. nov., a novel taxon isolated from the Yangtze River Yuezi River estuary sludge.</title>
        <authorList>
            <person name="Ruan L."/>
        </authorList>
    </citation>
    <scope>NUCLEOTIDE SEQUENCE [LARGE SCALE GENOMIC DNA]</scope>
    <source>
        <strain evidence="4">R-7</strain>
    </source>
</reference>
<keyword evidence="4" id="KW-1185">Reference proteome</keyword>
<evidence type="ECO:0008006" key="5">
    <source>
        <dbReference type="Google" id="ProtNLM"/>
    </source>
</evidence>
<comment type="caution">
    <text evidence="3">The sequence shown here is derived from an EMBL/GenBank/DDBJ whole genome shotgun (WGS) entry which is preliminary data.</text>
</comment>
<evidence type="ECO:0000313" key="4">
    <source>
        <dbReference type="Proteomes" id="UP001230156"/>
    </source>
</evidence>